<evidence type="ECO:0000313" key="1">
    <source>
        <dbReference type="EMBL" id="KAL0269639.1"/>
    </source>
</evidence>
<gene>
    <name evidence="1" type="ORF">PYX00_007299</name>
</gene>
<protein>
    <submittedName>
        <fullName evidence="1">Uncharacterized protein</fullName>
    </submittedName>
</protein>
<sequence>MVERQLVDLSSNWSSPAGSDLRSILIDSSSDNVEIDIEDLNTDNCVCLVNNENTENERPYLEIKVNGCINDVAFMSEAQVVEVFGVNDEYLLTHTSELIDDWQGIAVYYSKITLPRIPVCKLKFTRARSENRLWILGLKVQVQKVRNNHNEQFNLEQIVRLLGNSQSKNINNGNNFNKFLQIYFKNSPHNSSGMILQKETVPNINGSSEEEYVSDSMSKLEIGENWLLGYIDKKLLELKKDVLHEIDVRLNKLKDETNCKLDRILSILEKDRNGSGDTGGIL</sequence>
<organism evidence="1">
    <name type="scientific">Menopon gallinae</name>
    <name type="common">poultry shaft louse</name>
    <dbReference type="NCBI Taxonomy" id="328185"/>
    <lineage>
        <taxon>Eukaryota</taxon>
        <taxon>Metazoa</taxon>
        <taxon>Ecdysozoa</taxon>
        <taxon>Arthropoda</taxon>
        <taxon>Hexapoda</taxon>
        <taxon>Insecta</taxon>
        <taxon>Pterygota</taxon>
        <taxon>Neoptera</taxon>
        <taxon>Paraneoptera</taxon>
        <taxon>Psocodea</taxon>
        <taxon>Troctomorpha</taxon>
        <taxon>Phthiraptera</taxon>
        <taxon>Amblycera</taxon>
        <taxon>Menoponidae</taxon>
        <taxon>Menopon</taxon>
    </lineage>
</organism>
<accession>A0AAW2HI95</accession>
<dbReference type="EMBL" id="JARGDH010000004">
    <property type="protein sequence ID" value="KAL0269638.1"/>
    <property type="molecule type" value="Genomic_DNA"/>
</dbReference>
<dbReference type="EMBL" id="JARGDH010000004">
    <property type="protein sequence ID" value="KAL0269639.1"/>
    <property type="molecule type" value="Genomic_DNA"/>
</dbReference>
<name>A0AAW2HI95_9NEOP</name>
<dbReference type="AlphaFoldDB" id="A0AAW2HI95"/>
<comment type="caution">
    <text evidence="1">The sequence shown here is derived from an EMBL/GenBank/DDBJ whole genome shotgun (WGS) entry which is preliminary data.</text>
</comment>
<proteinExistence type="predicted"/>
<reference evidence="1" key="1">
    <citation type="journal article" date="2024" name="Gigascience">
        <title>Chromosome-level genome of the poultry shaft louse Menopon gallinae provides insight into the host-switching and adaptive evolution of parasitic lice.</title>
        <authorList>
            <person name="Xu Y."/>
            <person name="Ma L."/>
            <person name="Liu S."/>
            <person name="Liang Y."/>
            <person name="Liu Q."/>
            <person name="He Z."/>
            <person name="Tian L."/>
            <person name="Duan Y."/>
            <person name="Cai W."/>
            <person name="Li H."/>
            <person name="Song F."/>
        </authorList>
    </citation>
    <scope>NUCLEOTIDE SEQUENCE</scope>
    <source>
        <strain evidence="1">Cailab_2023a</strain>
    </source>
</reference>